<dbReference type="GO" id="GO:0006508">
    <property type="term" value="P:proteolysis"/>
    <property type="evidence" value="ECO:0007669"/>
    <property type="project" value="UniProtKB-KW"/>
</dbReference>
<keyword evidence="12" id="KW-1185">Reference proteome</keyword>
<comment type="caution">
    <text evidence="11">The sequence shown here is derived from an EMBL/GenBank/DDBJ whole genome shotgun (WGS) entry which is preliminary data.</text>
</comment>
<evidence type="ECO:0000256" key="6">
    <source>
        <dbReference type="PROSITE-ProRule" id="PRU01211"/>
    </source>
</evidence>
<dbReference type="EMBL" id="CAXKWB010022479">
    <property type="protein sequence ID" value="CAL4124373.1"/>
    <property type="molecule type" value="Genomic_DNA"/>
</dbReference>
<dbReference type="Proteomes" id="UP001497623">
    <property type="component" value="Unassembled WGS sequence"/>
</dbReference>
<dbReference type="InterPro" id="IPR024079">
    <property type="entry name" value="MetalloPept_cat_dom_sf"/>
</dbReference>
<evidence type="ECO:0000313" key="11">
    <source>
        <dbReference type="EMBL" id="CAL4124373.1"/>
    </source>
</evidence>
<keyword evidence="4 6" id="KW-0862">Zinc</keyword>
<feature type="signal peptide" evidence="9">
    <location>
        <begin position="1"/>
        <end position="38"/>
    </location>
</feature>
<dbReference type="PANTHER" id="PTHR10127:SF780">
    <property type="entry name" value="METALLOENDOPEPTIDASE"/>
    <property type="match status" value="1"/>
</dbReference>
<protein>
    <recommendedName>
        <fullName evidence="7">Metalloendopeptidase</fullName>
        <ecNumber evidence="7">3.4.24.-</ecNumber>
    </recommendedName>
</protein>
<comment type="caution">
    <text evidence="6">Lacks conserved residue(s) required for the propagation of feature annotation.</text>
</comment>
<dbReference type="PRINTS" id="PR00480">
    <property type="entry name" value="ASTACIN"/>
</dbReference>
<dbReference type="GO" id="GO:0004222">
    <property type="term" value="F:metalloendopeptidase activity"/>
    <property type="evidence" value="ECO:0007669"/>
    <property type="project" value="UniProtKB-UniRule"/>
</dbReference>
<dbReference type="Gene3D" id="3.40.390.10">
    <property type="entry name" value="Collagenase (Catalytic Domain)"/>
    <property type="match status" value="1"/>
</dbReference>
<gene>
    <name evidence="11" type="ORF">MNOR_LOCUS24449</name>
</gene>
<feature type="binding site" evidence="6">
    <location>
        <position position="177"/>
    </location>
    <ligand>
        <name>Zn(2+)</name>
        <dbReference type="ChEBI" id="CHEBI:29105"/>
        <note>catalytic</note>
    </ligand>
</feature>
<dbReference type="Pfam" id="PF01400">
    <property type="entry name" value="Astacin"/>
    <property type="match status" value="1"/>
</dbReference>
<dbReference type="SMART" id="SM00235">
    <property type="entry name" value="ZnMc"/>
    <property type="match status" value="1"/>
</dbReference>
<sequence>MLSSSSTPWPRMPMQRHRNYWTLMMLVLWLDMFISCYANSIPDDHHLVQGDILMPLGQLPEDITDGPQKQAESRKLIQHADGLWPEGDDGWPEVPYRIENSASGYSGAIKKGLAQWEKHTCIRFTTVSDTFEGPHIRFYKGKGCWSKMGRQVNAKGQQLSIGKGCQHVGVVVHEVGHAMGFAHEHCRSDRGDTIKVLLKNVANKNKKNFNMVSTRNKVPYDFTSVMQYGIYMDSKNGQPTMVTRDPYDIRHIWKRRNEMSFRDAKEANIGYNCIVKWSAQFPDHPGCQNEGYIGGTGTCICPRGTQGEFCEDKTKDYYPELSCGGNVTESTTITPIKPNNPKKPSK</sequence>
<evidence type="ECO:0000313" key="12">
    <source>
        <dbReference type="Proteomes" id="UP001497623"/>
    </source>
</evidence>
<dbReference type="GO" id="GO:0008270">
    <property type="term" value="F:zinc ion binding"/>
    <property type="evidence" value="ECO:0007669"/>
    <property type="project" value="UniProtKB-UniRule"/>
</dbReference>
<dbReference type="PANTHER" id="PTHR10127">
    <property type="entry name" value="DISCOIDIN, CUB, EGF, LAMININ , AND ZINC METALLOPROTEASE DOMAIN CONTAINING"/>
    <property type="match status" value="1"/>
</dbReference>
<reference evidence="11 12" key="1">
    <citation type="submission" date="2024-05" db="EMBL/GenBank/DDBJ databases">
        <authorList>
            <person name="Wallberg A."/>
        </authorList>
    </citation>
    <scope>NUCLEOTIDE SEQUENCE [LARGE SCALE GENOMIC DNA]</scope>
</reference>
<evidence type="ECO:0000256" key="8">
    <source>
        <dbReference type="SAM" id="MobiDB-lite"/>
    </source>
</evidence>
<evidence type="ECO:0000256" key="4">
    <source>
        <dbReference type="ARBA" id="ARBA00022833"/>
    </source>
</evidence>
<evidence type="ECO:0000256" key="7">
    <source>
        <dbReference type="RuleBase" id="RU361183"/>
    </source>
</evidence>
<feature type="active site" evidence="6">
    <location>
        <position position="174"/>
    </location>
</feature>
<dbReference type="InterPro" id="IPR006026">
    <property type="entry name" value="Peptidase_Metallo"/>
</dbReference>
<evidence type="ECO:0000259" key="10">
    <source>
        <dbReference type="PROSITE" id="PS51864"/>
    </source>
</evidence>
<feature type="domain" description="Peptidase M12A" evidence="10">
    <location>
        <begin position="74"/>
        <end position="274"/>
    </location>
</feature>
<evidence type="ECO:0000256" key="9">
    <source>
        <dbReference type="SAM" id="SignalP"/>
    </source>
</evidence>
<keyword evidence="5 6" id="KW-0482">Metalloprotease</keyword>
<dbReference type="EC" id="3.4.24.-" evidence="7"/>
<evidence type="ECO:0000256" key="2">
    <source>
        <dbReference type="ARBA" id="ARBA00022723"/>
    </source>
</evidence>
<keyword evidence="2 6" id="KW-0479">Metal-binding</keyword>
<feature type="non-terminal residue" evidence="11">
    <location>
        <position position="346"/>
    </location>
</feature>
<feature type="region of interest" description="Disordered" evidence="8">
    <location>
        <begin position="327"/>
        <end position="346"/>
    </location>
</feature>
<evidence type="ECO:0000256" key="5">
    <source>
        <dbReference type="ARBA" id="ARBA00023049"/>
    </source>
</evidence>
<evidence type="ECO:0000256" key="1">
    <source>
        <dbReference type="ARBA" id="ARBA00022670"/>
    </source>
</evidence>
<proteinExistence type="predicted"/>
<name>A0AAV2RI92_MEGNR</name>
<keyword evidence="9" id="KW-0732">Signal</keyword>
<dbReference type="SUPFAM" id="SSF55486">
    <property type="entry name" value="Metalloproteases ('zincins'), catalytic domain"/>
    <property type="match status" value="1"/>
</dbReference>
<keyword evidence="3 6" id="KW-0378">Hydrolase</keyword>
<dbReference type="AlphaFoldDB" id="A0AAV2RI92"/>
<comment type="cofactor">
    <cofactor evidence="6 7">
        <name>Zn(2+)</name>
        <dbReference type="ChEBI" id="CHEBI:29105"/>
    </cofactor>
    <text evidence="6 7">Binds 1 zinc ion per subunit.</text>
</comment>
<feature type="binding site" evidence="6">
    <location>
        <position position="183"/>
    </location>
    <ligand>
        <name>Zn(2+)</name>
        <dbReference type="ChEBI" id="CHEBI:29105"/>
        <note>catalytic</note>
    </ligand>
</feature>
<organism evidence="11 12">
    <name type="scientific">Meganyctiphanes norvegica</name>
    <name type="common">Northern krill</name>
    <name type="synonym">Thysanopoda norvegica</name>
    <dbReference type="NCBI Taxonomy" id="48144"/>
    <lineage>
        <taxon>Eukaryota</taxon>
        <taxon>Metazoa</taxon>
        <taxon>Ecdysozoa</taxon>
        <taxon>Arthropoda</taxon>
        <taxon>Crustacea</taxon>
        <taxon>Multicrustacea</taxon>
        <taxon>Malacostraca</taxon>
        <taxon>Eumalacostraca</taxon>
        <taxon>Eucarida</taxon>
        <taxon>Euphausiacea</taxon>
        <taxon>Euphausiidae</taxon>
        <taxon>Meganyctiphanes</taxon>
    </lineage>
</organism>
<feature type="chain" id="PRO_5043438766" description="Metalloendopeptidase" evidence="9">
    <location>
        <begin position="39"/>
        <end position="346"/>
    </location>
</feature>
<accession>A0AAV2RI92</accession>
<feature type="compositionally biased region" description="Low complexity" evidence="8">
    <location>
        <begin position="330"/>
        <end position="339"/>
    </location>
</feature>
<keyword evidence="1 6" id="KW-0645">Protease</keyword>
<evidence type="ECO:0000256" key="3">
    <source>
        <dbReference type="ARBA" id="ARBA00022801"/>
    </source>
</evidence>
<feature type="binding site" evidence="6">
    <location>
        <position position="173"/>
    </location>
    <ligand>
        <name>Zn(2+)</name>
        <dbReference type="ChEBI" id="CHEBI:29105"/>
        <note>catalytic</note>
    </ligand>
</feature>
<dbReference type="PROSITE" id="PS51864">
    <property type="entry name" value="ASTACIN"/>
    <property type="match status" value="1"/>
</dbReference>
<dbReference type="InterPro" id="IPR001506">
    <property type="entry name" value="Peptidase_M12A"/>
</dbReference>